<feature type="transmembrane region" description="Helical" evidence="5">
    <location>
        <begin position="1032"/>
        <end position="1051"/>
    </location>
</feature>
<keyword evidence="2" id="KW-0813">Transport</keyword>
<feature type="domain" description="Exocyst complex component Sec3 C-terminal" evidence="7">
    <location>
        <begin position="588"/>
        <end position="887"/>
    </location>
</feature>
<keyword evidence="3" id="KW-0268">Exocytosis</keyword>
<protein>
    <submittedName>
        <fullName evidence="9">Post-GPI attachment to proteins factor 3</fullName>
    </submittedName>
</protein>
<evidence type="ECO:0000256" key="5">
    <source>
        <dbReference type="SAM" id="Phobius"/>
    </source>
</evidence>
<dbReference type="GO" id="GO:0005546">
    <property type="term" value="F:phosphatidylinositol-4,5-bisphosphate binding"/>
    <property type="evidence" value="ECO:0007669"/>
    <property type="project" value="TreeGrafter"/>
</dbReference>
<dbReference type="Pfam" id="PF09763">
    <property type="entry name" value="Sec3_CC"/>
    <property type="match status" value="1"/>
</dbReference>
<evidence type="ECO:0000256" key="3">
    <source>
        <dbReference type="ARBA" id="ARBA00022483"/>
    </source>
</evidence>
<accession>A0A915EY93</accession>
<dbReference type="WBParaSite" id="maker-E.canG7_contigs_3887-snap-gene-0.68-mRNA-1">
    <property type="protein sequence ID" value="maker-E.canG7_contigs_3887-snap-gene-0.68-mRNA-1"/>
    <property type="gene ID" value="EcG7_02035"/>
</dbReference>
<sequence>MDTKLKSTFVKLFYSTNEKIACAVEVRRLNKVRKRAKFLAFSSNCFYLDATLVSIEKPPVIQIYMVKSNEKHDFSKKLLMNSQTLKVVDCHDVSEQPSYDIELKTDTKSWRVSAIRLEEKKRFISMFCRAVAIFQPQIYREILLKNLPEGIEFSVATPEALEVAIGEFWGDSSVAAEVSEASAFGQRPGDGYNTLTNREESDLKKFFDRTTSEDIFDADSLMRNLQKYLFDAEGSNVHFIVESEQKVVALISALDMALEELDSMEAKLDAYHQYIADVEESMSGLQDRDQLAQITGDNRRLLLDTLEHIVASLSVNAGVLKTLEEEADMMDIDRYKEAASCLDALFTAERIPGEEHLQAVSEKSLELVALRDKFANRLSHQVNAMVVRFCSQLMRIAPGAGGVGVSGSLADLSGGASRHHRLHVPGSGSVLNLSGSRSNLSTSATGSNNGTSLNHCQELLGVQRSEILQLSSLVGGWLQSNRTDVFRTLKKQYIEKMQAFFHRVYHEIIQQGIQTILSLTKSSKHESVKQDSDNCSVLVVSQSNALNQFKPVFVKLMDQLSSVVDGEENFIMDFFCLEKCKDELDTFACMQMLFSGLNDGMAELIRLCEGQNAVFSMFILLVLSQMSDKFEERPQEQQTQQRKSLAGSFWDQLIKRCISDTRGVLRRHVNSMNQMFRDSKPSRKARCGLLNMMRVYENFAESSLLVFGAGSTIMEQAHSDLICCLMNELDRVAAESVKTPPEVVLLENYHRLYDILCRLKLPSLNDTRKEAKARYQRALQEYSMNCMGRPLEDLHNFFEQVQSALDSGVRPDAICYQFAFQKHMLQKIIKGYPGKEVKKGLDSLRKRVEKNLSEEANLFPVVWRSIQSEVTKQCMFYEELIKKCYSDSGLALDFTIDDLQKYFTAGLSHSSGGDNSLIFNQCLYVCRVTQCNSTESATYLLLKTKPYEPRNLSVLERIITWNCEDECKYHCMWWTVDEHRLKGVSPQQFYGRWPQIRLFGAQEPAAAFFSFLNLVTQLVAMRRFLLCVPPQAPLYAFWVLFASAGANAWLWSTVFHICDTDFTEKLDYCSAFVYVGSFFIITLARITRGQLRWARTAMLCIAFHLVFSYLFDLITSPRIKYDFNMKVNLILGLLTLVGWLVGIPKARDEEEQTSYRVMQATVFYIATVATLEFIDFPAILWLFDAHSLWHAATILIPFPIFSYAIKDCRNLYRIELKVRT</sequence>
<keyword evidence="5" id="KW-0812">Transmembrane</keyword>
<dbReference type="PANTHER" id="PTHR16092:SF14">
    <property type="entry name" value="EXOCYST COMPLEX COMPONENT 1 ISOFORM X1"/>
    <property type="match status" value="1"/>
</dbReference>
<feature type="transmembrane region" description="Helical" evidence="5">
    <location>
        <begin position="1071"/>
        <end position="1086"/>
    </location>
</feature>
<keyword evidence="5" id="KW-1133">Transmembrane helix</keyword>
<dbReference type="AlphaFoldDB" id="A0A915EY93"/>
<evidence type="ECO:0000259" key="7">
    <source>
        <dbReference type="Pfam" id="PF20654"/>
    </source>
</evidence>
<evidence type="ECO:0000313" key="9">
    <source>
        <dbReference type="WBParaSite" id="maker-E.canG7_contigs_3887-snap-gene-0.68-mRNA-1"/>
    </source>
</evidence>
<feature type="transmembrane region" description="Helical" evidence="5">
    <location>
        <begin position="1162"/>
        <end position="1182"/>
    </location>
</feature>
<evidence type="ECO:0000256" key="1">
    <source>
        <dbReference type="ARBA" id="ARBA00006518"/>
    </source>
</evidence>
<evidence type="ECO:0000259" key="6">
    <source>
        <dbReference type="Pfam" id="PF09763"/>
    </source>
</evidence>
<organism evidence="8 9">
    <name type="scientific">Echinococcus canadensis</name>
    <dbReference type="NCBI Taxonomy" id="519352"/>
    <lineage>
        <taxon>Eukaryota</taxon>
        <taxon>Metazoa</taxon>
        <taxon>Spiralia</taxon>
        <taxon>Lophotrochozoa</taxon>
        <taxon>Platyhelminthes</taxon>
        <taxon>Cestoda</taxon>
        <taxon>Eucestoda</taxon>
        <taxon>Cyclophyllidea</taxon>
        <taxon>Taeniidae</taxon>
        <taxon>Echinococcus</taxon>
        <taxon>Echinococcus canadensis group</taxon>
    </lineage>
</organism>
<dbReference type="GO" id="GO:0000145">
    <property type="term" value="C:exocyst"/>
    <property type="evidence" value="ECO:0007669"/>
    <property type="project" value="InterPro"/>
</dbReference>
<comment type="similarity">
    <text evidence="1">Belongs to the SEC3 family.</text>
</comment>
<feature type="domain" description="Exocyst complex component Sec3 coiled-coil" evidence="6">
    <location>
        <begin position="218"/>
        <end position="348"/>
    </location>
</feature>
<dbReference type="PANTHER" id="PTHR16092">
    <property type="entry name" value="SEC3/SYNTAXIN-RELATED"/>
    <property type="match status" value="1"/>
</dbReference>
<dbReference type="GO" id="GO:0006893">
    <property type="term" value="P:Golgi to plasma membrane transport"/>
    <property type="evidence" value="ECO:0007669"/>
    <property type="project" value="TreeGrafter"/>
</dbReference>
<keyword evidence="5" id="KW-0472">Membrane</keyword>
<evidence type="ECO:0000256" key="4">
    <source>
        <dbReference type="ARBA" id="ARBA00023054"/>
    </source>
</evidence>
<keyword evidence="4" id="KW-0175">Coiled coil</keyword>
<dbReference type="InterPro" id="IPR007217">
    <property type="entry name" value="Per1-like"/>
</dbReference>
<dbReference type="InterPro" id="IPR019160">
    <property type="entry name" value="Sec3_CC"/>
</dbReference>
<proteinExistence type="inferred from homology"/>
<dbReference type="Pfam" id="PF20654">
    <property type="entry name" value="Sec3_C-term"/>
    <property type="match status" value="1"/>
</dbReference>
<name>A0A915EY93_9CEST</name>
<dbReference type="Pfam" id="PF04080">
    <property type="entry name" value="Per1"/>
    <property type="match status" value="1"/>
</dbReference>
<dbReference type="Proteomes" id="UP000887562">
    <property type="component" value="Unplaced"/>
</dbReference>
<dbReference type="GO" id="GO:0006506">
    <property type="term" value="P:GPI anchor biosynthetic process"/>
    <property type="evidence" value="ECO:0007669"/>
    <property type="project" value="InterPro"/>
</dbReference>
<feature type="transmembrane region" description="Helical" evidence="5">
    <location>
        <begin position="1188"/>
        <end position="1205"/>
    </location>
</feature>
<keyword evidence="8" id="KW-1185">Reference proteome</keyword>
<evidence type="ECO:0000256" key="2">
    <source>
        <dbReference type="ARBA" id="ARBA00022448"/>
    </source>
</evidence>
<feature type="transmembrane region" description="Helical" evidence="5">
    <location>
        <begin position="1093"/>
        <end position="1111"/>
    </location>
</feature>
<dbReference type="InterPro" id="IPR048628">
    <property type="entry name" value="Sec3_C"/>
</dbReference>
<dbReference type="GO" id="GO:0006887">
    <property type="term" value="P:exocytosis"/>
    <property type="evidence" value="ECO:0007669"/>
    <property type="project" value="UniProtKB-KW"/>
</dbReference>
<evidence type="ECO:0000313" key="8">
    <source>
        <dbReference type="Proteomes" id="UP000887562"/>
    </source>
</evidence>
<reference evidence="9" key="1">
    <citation type="submission" date="2022-11" db="UniProtKB">
        <authorList>
            <consortium name="WormBaseParasite"/>
        </authorList>
    </citation>
    <scope>IDENTIFICATION</scope>
</reference>
<dbReference type="GO" id="GO:0005886">
    <property type="term" value="C:plasma membrane"/>
    <property type="evidence" value="ECO:0007669"/>
    <property type="project" value="TreeGrafter"/>
</dbReference>
<feature type="transmembrane region" description="Helical" evidence="5">
    <location>
        <begin position="1123"/>
        <end position="1141"/>
    </location>
</feature>
<feature type="transmembrane region" description="Helical" evidence="5">
    <location>
        <begin position="1005"/>
        <end position="1025"/>
    </location>
</feature>